<evidence type="ECO:0000313" key="2">
    <source>
        <dbReference type="EMBL" id="PZM17167.1"/>
    </source>
</evidence>
<feature type="transmembrane region" description="Helical" evidence="1">
    <location>
        <begin position="141"/>
        <end position="162"/>
    </location>
</feature>
<dbReference type="InterPro" id="IPR018688">
    <property type="entry name" value="PpoB2-like"/>
</dbReference>
<keyword evidence="1" id="KW-0812">Transmembrane</keyword>
<keyword evidence="1" id="KW-0472">Membrane</keyword>
<keyword evidence="3" id="KW-1185">Reference proteome</keyword>
<feature type="transmembrane region" description="Helical" evidence="1">
    <location>
        <begin position="17"/>
        <end position="36"/>
    </location>
</feature>
<feature type="transmembrane region" description="Helical" evidence="1">
    <location>
        <begin position="274"/>
        <end position="292"/>
    </location>
</feature>
<gene>
    <name evidence="2" type="ORF">CPY51_02775</name>
</gene>
<sequence>MSEADAGLDALLKRDRVVVAAALIILTFLAWAYVLWLSTHMMMPGAAASPGDMAGMDMGSDNMAGMDMSAAASPDAGMAAAMAPGFRAWAPADFAFMFAMWSVMMVGMMTPSVAPMILLYAAVGRKAAGTGTPFASTGWFLAGYLVVWLAFSALATCAQWALTALALLTPMMATASVTLGGILLVAVGLYQWTPLKETCLRACQAPLGFLMAHGGFRREPRGAVRLGIAHGAYCLGCCFALMALLFVGGIMNVLWIAGLTILVLLEKIVPTGRLIPRISGALIALAGLWLLVRAR</sequence>
<feature type="transmembrane region" description="Helical" evidence="1">
    <location>
        <begin position="231"/>
        <end position="262"/>
    </location>
</feature>
<evidence type="ECO:0000256" key="1">
    <source>
        <dbReference type="SAM" id="Phobius"/>
    </source>
</evidence>
<organism evidence="2 3">
    <name type="scientific">Rhizobium tubonense</name>
    <dbReference type="NCBI Taxonomy" id="484088"/>
    <lineage>
        <taxon>Bacteria</taxon>
        <taxon>Pseudomonadati</taxon>
        <taxon>Pseudomonadota</taxon>
        <taxon>Alphaproteobacteria</taxon>
        <taxon>Hyphomicrobiales</taxon>
        <taxon>Rhizobiaceae</taxon>
        <taxon>Rhizobium/Agrobacterium group</taxon>
        <taxon>Rhizobium</taxon>
    </lineage>
</organism>
<proteinExistence type="predicted"/>
<dbReference type="EMBL" id="PCDP01000001">
    <property type="protein sequence ID" value="PZM17167.1"/>
    <property type="molecule type" value="Genomic_DNA"/>
</dbReference>
<evidence type="ECO:0000313" key="3">
    <source>
        <dbReference type="Proteomes" id="UP000248925"/>
    </source>
</evidence>
<feature type="transmembrane region" description="Helical" evidence="1">
    <location>
        <begin position="168"/>
        <end position="190"/>
    </location>
</feature>
<name>A0A2W4CX28_9HYPH</name>
<dbReference type="AlphaFoldDB" id="A0A2W4CX28"/>
<dbReference type="Pfam" id="PF09948">
    <property type="entry name" value="PpoB2"/>
    <property type="match status" value="1"/>
</dbReference>
<accession>A0A2W4CX28</accession>
<reference evidence="2 3" key="1">
    <citation type="journal article" date="2018" name="Sci. Rep.">
        <title>Rhizobium tumorigenes sp. nov., a novel plant tumorigenic bacterium isolated from cane gall tumors on thornless blackberry.</title>
        <authorList>
            <person name="Kuzmanovi N."/>
            <person name="Smalla K."/>
            <person name="Gronow S."/>
            <person name="PuBawska J."/>
        </authorList>
    </citation>
    <scope>NUCLEOTIDE SEQUENCE [LARGE SCALE GENOMIC DNA]</scope>
    <source>
        <strain evidence="2 3">CCBAU 85046</strain>
    </source>
</reference>
<dbReference type="Proteomes" id="UP000248925">
    <property type="component" value="Unassembled WGS sequence"/>
</dbReference>
<protein>
    <submittedName>
        <fullName evidence="2">Metal-binding protein</fullName>
    </submittedName>
</protein>
<comment type="caution">
    <text evidence="2">The sequence shown here is derived from an EMBL/GenBank/DDBJ whole genome shotgun (WGS) entry which is preliminary data.</text>
</comment>
<dbReference type="RefSeq" id="WP_111158495.1">
    <property type="nucleotide sequence ID" value="NZ_PCDP01000001.1"/>
</dbReference>
<feature type="transmembrane region" description="Helical" evidence="1">
    <location>
        <begin position="94"/>
        <end position="120"/>
    </location>
</feature>
<keyword evidence="1" id="KW-1133">Transmembrane helix</keyword>
<dbReference type="OrthoDB" id="164118at2"/>